<dbReference type="InterPro" id="IPR011059">
    <property type="entry name" value="Metal-dep_hydrolase_composite"/>
</dbReference>
<evidence type="ECO:0000256" key="4">
    <source>
        <dbReference type="ARBA" id="ARBA00023277"/>
    </source>
</evidence>
<evidence type="ECO:0000259" key="5">
    <source>
        <dbReference type="Pfam" id="PF01979"/>
    </source>
</evidence>
<dbReference type="PANTHER" id="PTHR11113">
    <property type="entry name" value="N-ACETYLGLUCOSAMINE-6-PHOSPHATE DEACETYLASE"/>
    <property type="match status" value="1"/>
</dbReference>
<dbReference type="InterPro" id="IPR003764">
    <property type="entry name" value="GlcNAc_6-P_deAcase"/>
</dbReference>
<dbReference type="Proteomes" id="UP001373496">
    <property type="component" value="Unassembled WGS sequence"/>
</dbReference>
<keyword evidence="2" id="KW-0479">Metal-binding</keyword>
<feature type="non-terminal residue" evidence="6">
    <location>
        <position position="1"/>
    </location>
</feature>
<dbReference type="Pfam" id="PF01979">
    <property type="entry name" value="Amidohydro_1"/>
    <property type="match status" value="1"/>
</dbReference>
<evidence type="ECO:0000256" key="1">
    <source>
        <dbReference type="ARBA" id="ARBA00010716"/>
    </source>
</evidence>
<dbReference type="PANTHER" id="PTHR11113:SF14">
    <property type="entry name" value="N-ACETYLGLUCOSAMINE-6-PHOSPHATE DEACETYLASE"/>
    <property type="match status" value="1"/>
</dbReference>
<proteinExistence type="inferred from homology"/>
<evidence type="ECO:0000313" key="7">
    <source>
        <dbReference type="Proteomes" id="UP001373496"/>
    </source>
</evidence>
<evidence type="ECO:0000256" key="3">
    <source>
        <dbReference type="ARBA" id="ARBA00022801"/>
    </source>
</evidence>
<comment type="similarity">
    <text evidence="1">Belongs to the metallo-dependent hydrolases superfamily. NagA family.</text>
</comment>
<gene>
    <name evidence="6" type="ORF">UXQ13_16395</name>
</gene>
<accession>A0ABU8E8T9</accession>
<organism evidence="6 7">
    <name type="scientific">Klenkia terrae</name>
    <dbReference type="NCBI Taxonomy" id="1052259"/>
    <lineage>
        <taxon>Bacteria</taxon>
        <taxon>Bacillati</taxon>
        <taxon>Actinomycetota</taxon>
        <taxon>Actinomycetes</taxon>
        <taxon>Geodermatophilales</taxon>
        <taxon>Geodermatophilaceae</taxon>
        <taxon>Klenkia</taxon>
    </lineage>
</organism>
<dbReference type="InterPro" id="IPR032466">
    <property type="entry name" value="Metal_Hydrolase"/>
</dbReference>
<evidence type="ECO:0000313" key="6">
    <source>
        <dbReference type="EMBL" id="MEI4280052.1"/>
    </source>
</evidence>
<dbReference type="RefSeq" id="WP_336392556.1">
    <property type="nucleotide sequence ID" value="NZ_JBAPLV010000018.1"/>
</dbReference>
<dbReference type="Gene3D" id="2.30.40.10">
    <property type="entry name" value="Urease, subunit C, domain 1"/>
    <property type="match status" value="1"/>
</dbReference>
<keyword evidence="3" id="KW-0378">Hydrolase</keyword>
<evidence type="ECO:0000256" key="2">
    <source>
        <dbReference type="ARBA" id="ARBA00022723"/>
    </source>
</evidence>
<dbReference type="InterPro" id="IPR006680">
    <property type="entry name" value="Amidohydro-rel"/>
</dbReference>
<keyword evidence="4" id="KW-0119">Carbohydrate metabolism</keyword>
<dbReference type="SUPFAM" id="SSF51556">
    <property type="entry name" value="Metallo-dependent hydrolases"/>
    <property type="match status" value="1"/>
</dbReference>
<comment type="caution">
    <text evidence="6">The sequence shown here is derived from an EMBL/GenBank/DDBJ whole genome shotgun (WGS) entry which is preliminary data.</text>
</comment>
<reference evidence="6 7" key="1">
    <citation type="submission" date="2024-03" db="EMBL/GenBank/DDBJ databases">
        <title>Draft genome sequence of Klenkia terrae.</title>
        <authorList>
            <person name="Duangmal K."/>
            <person name="Chantavorakit T."/>
        </authorList>
    </citation>
    <scope>NUCLEOTIDE SEQUENCE [LARGE SCALE GENOMIC DNA]</scope>
    <source>
        <strain evidence="6 7">JCM 17786</strain>
    </source>
</reference>
<protein>
    <submittedName>
        <fullName evidence="6">Amidohydrolase family protein</fullName>
    </submittedName>
</protein>
<dbReference type="PIRSF" id="PIRSF038994">
    <property type="entry name" value="NagA"/>
    <property type="match status" value="1"/>
</dbReference>
<name>A0ABU8E8T9_9ACTN</name>
<sequence length="362" mass="35754">PPPPHDRIGYAGPAAGFAGDLPPAAPDRLLLPGLVDLHCHGGGGHGFPDGDTAGVRAAAAHHRRGGTTTLVASLVSAPTEILLARLDVLAPLVRAGELAGVHLEGPFLSAARCGAQDPAALLPGDPALLRRLLAAGVVVSVTLAPETAHADELVAVLREHGALPSFGHTDASAATTTAAVRSAARTGRVSATHLFNGMPPMLSRAPGPVAACLAAAGRGELVVELVADGVHLAPETVAAVFDLVGPAQVALVSDAMAAAGMPDGGYRLGGLPVTVSGGVARLTTGGAIAGGTSRLLDVVRCTVAAGVPLADVVLAATQTPADLLGRTDVGRLVAGARADVLVTDPDLAPVAVLAAGTHLLED</sequence>
<feature type="domain" description="Amidohydrolase-related" evidence="5">
    <location>
        <begin position="30"/>
        <end position="347"/>
    </location>
</feature>
<keyword evidence="7" id="KW-1185">Reference proteome</keyword>
<dbReference type="Gene3D" id="3.20.20.140">
    <property type="entry name" value="Metal-dependent hydrolases"/>
    <property type="match status" value="1"/>
</dbReference>
<dbReference type="EMBL" id="JBAPLV010000018">
    <property type="protein sequence ID" value="MEI4280052.1"/>
    <property type="molecule type" value="Genomic_DNA"/>
</dbReference>